<dbReference type="AlphaFoldDB" id="A0A2U8PPD7"/>
<gene>
    <name evidence="1" type="ORF">CIT40_06130</name>
</gene>
<reference evidence="1 2" key="1">
    <citation type="journal article" date="2017" name="Syst. Appl. Microbiol.">
        <title>Soybeans inoculated with root zone soils of Canadian native legumes harbour diverse and novel Bradyrhizobium spp. that possess agricultural potential.</title>
        <authorList>
            <person name="Bromfield E.S.P."/>
            <person name="Cloutier S."/>
            <person name="Tambong J.T."/>
            <person name="Tran Thi T.V."/>
        </authorList>
    </citation>
    <scope>NUCLEOTIDE SEQUENCE [LARGE SCALE GENOMIC DNA]</scope>
    <source>
        <strain evidence="1 2">39S1MB</strain>
    </source>
</reference>
<protein>
    <submittedName>
        <fullName evidence="1">Uncharacterized protein</fullName>
    </submittedName>
</protein>
<accession>A0A2U8PPD7</accession>
<dbReference type="EMBL" id="CP029426">
    <property type="protein sequence ID" value="AWL99648.1"/>
    <property type="molecule type" value="Genomic_DNA"/>
</dbReference>
<proteinExistence type="predicted"/>
<keyword evidence="2" id="KW-1185">Reference proteome</keyword>
<evidence type="ECO:0000313" key="2">
    <source>
        <dbReference type="Proteomes" id="UP000215884"/>
    </source>
</evidence>
<dbReference type="Proteomes" id="UP000215884">
    <property type="component" value="Chromosome"/>
</dbReference>
<sequence length="208" mass="23305">MIIDDRFRPGSLSVMLTQLEAEPEQAVLRSNMARAEALVSIRRAEGVANLESGIDIDEVQERAERKARKSLALNPSDSFLWLMLYSVASARRGTDVGNVHYVNASYFAGPHEGWIALSRNRLGLSIFPILDPSVQQLIVSEFAELVDAGFVEIPATNLMGVGWEERERLLNALRHVDPASKKRLYKRLRQDGVKVAIPGVEEEERPWP</sequence>
<evidence type="ECO:0000313" key="1">
    <source>
        <dbReference type="EMBL" id="AWL99648.1"/>
    </source>
</evidence>
<dbReference type="RefSeq" id="WP_094895322.1">
    <property type="nucleotide sequence ID" value="NZ_CP029426.2"/>
</dbReference>
<name>A0A2U8PPD7_9BRAD</name>
<reference evidence="1 2" key="2">
    <citation type="journal article" date="2019" name="Int. J. Syst. Evol. Microbiol.">
        <title>Description and complete genome sequence of Bradyrhizobium amphicarpaeae sp. nov., harbouring photosystem and nitrogen-fixation genes.</title>
        <authorList>
            <person name="Bromfield E.S.P."/>
            <person name="Cloutier S."/>
            <person name="Nguyen H.D.T."/>
        </authorList>
    </citation>
    <scope>NUCLEOTIDE SEQUENCE [LARGE SCALE GENOMIC DNA]</scope>
    <source>
        <strain evidence="1 2">39S1MB</strain>
    </source>
</reference>
<dbReference type="KEGG" id="brq:CIT40_06130"/>
<organism evidence="1 2">
    <name type="scientific">Bradyrhizobium amphicarpaeae</name>
    <dbReference type="NCBI Taxonomy" id="1404768"/>
    <lineage>
        <taxon>Bacteria</taxon>
        <taxon>Pseudomonadati</taxon>
        <taxon>Pseudomonadota</taxon>
        <taxon>Alphaproteobacteria</taxon>
        <taxon>Hyphomicrobiales</taxon>
        <taxon>Nitrobacteraceae</taxon>
        <taxon>Bradyrhizobium</taxon>
    </lineage>
</organism>